<proteinExistence type="predicted"/>
<evidence type="ECO:0008006" key="3">
    <source>
        <dbReference type="Google" id="ProtNLM"/>
    </source>
</evidence>
<dbReference type="EMBL" id="BMFW01000002">
    <property type="protein sequence ID" value="GGH90882.1"/>
    <property type="molecule type" value="Genomic_DNA"/>
</dbReference>
<accession>A0ABQ2AF94</accession>
<dbReference type="InterPro" id="IPR029058">
    <property type="entry name" value="AB_hydrolase_fold"/>
</dbReference>
<evidence type="ECO:0000313" key="2">
    <source>
        <dbReference type="Proteomes" id="UP000643279"/>
    </source>
</evidence>
<protein>
    <recommendedName>
        <fullName evidence="3">Alpha/beta hydrolase</fullName>
    </recommendedName>
</protein>
<keyword evidence="2" id="KW-1185">Reference proteome</keyword>
<dbReference type="Gene3D" id="3.40.50.1820">
    <property type="entry name" value="alpha/beta hydrolase"/>
    <property type="match status" value="1"/>
</dbReference>
<reference evidence="2" key="1">
    <citation type="journal article" date="2019" name="Int. J. Syst. Evol. Microbiol.">
        <title>The Global Catalogue of Microorganisms (GCM) 10K type strain sequencing project: providing services to taxonomists for standard genome sequencing and annotation.</title>
        <authorList>
            <consortium name="The Broad Institute Genomics Platform"/>
            <consortium name="The Broad Institute Genome Sequencing Center for Infectious Disease"/>
            <person name="Wu L."/>
            <person name="Ma J."/>
        </authorList>
    </citation>
    <scope>NUCLEOTIDE SEQUENCE [LARGE SCALE GENOMIC DNA]</scope>
    <source>
        <strain evidence="2">CGMCC 1.12778</strain>
    </source>
</reference>
<evidence type="ECO:0000313" key="1">
    <source>
        <dbReference type="EMBL" id="GGH90882.1"/>
    </source>
</evidence>
<comment type="caution">
    <text evidence="1">The sequence shown here is derived from an EMBL/GenBank/DDBJ whole genome shotgun (WGS) entry which is preliminary data.</text>
</comment>
<organism evidence="1 2">
    <name type="scientific">Arthrobacter liuii</name>
    <dbReference type="NCBI Taxonomy" id="1476996"/>
    <lineage>
        <taxon>Bacteria</taxon>
        <taxon>Bacillati</taxon>
        <taxon>Actinomycetota</taxon>
        <taxon>Actinomycetes</taxon>
        <taxon>Micrococcales</taxon>
        <taxon>Micrococcaceae</taxon>
        <taxon>Arthrobacter</taxon>
    </lineage>
</organism>
<dbReference type="Proteomes" id="UP000643279">
    <property type="component" value="Unassembled WGS sequence"/>
</dbReference>
<gene>
    <name evidence="1" type="ORF">GCM10007170_05710</name>
</gene>
<sequence>MKPRRGPRRWPRRLGIAALVVLEVATLAPGLLKNVARHQVVPLEGGHYLHWTQSRRMAEEIRRFVAPGG</sequence>
<dbReference type="RefSeq" id="WP_229748283.1">
    <property type="nucleotide sequence ID" value="NZ_BMFW01000002.1"/>
</dbReference>
<name>A0ABQ2AF94_9MICC</name>